<evidence type="ECO:0000256" key="11">
    <source>
        <dbReference type="ARBA" id="ARBA00022853"/>
    </source>
</evidence>
<keyword evidence="11" id="KW-0156">Chromatin regulator</keyword>
<keyword evidence="22" id="KW-1185">Reference proteome</keyword>
<keyword evidence="7 19" id="KW-0479">Metal-binding</keyword>
<comment type="similarity">
    <text evidence="3 20">Belongs to the HAD-like hydrolase superfamily. EYA family.</text>
</comment>
<evidence type="ECO:0000256" key="13">
    <source>
        <dbReference type="ARBA" id="ARBA00023015"/>
    </source>
</evidence>
<evidence type="ECO:0000256" key="19">
    <source>
        <dbReference type="PIRSR" id="PIRSR628472-2"/>
    </source>
</evidence>
<keyword evidence="6" id="KW-0597">Phosphoprotein</keyword>
<evidence type="ECO:0000256" key="12">
    <source>
        <dbReference type="ARBA" id="ARBA00022912"/>
    </source>
</evidence>
<sequence length="545" mass="59326">MEEEQDLPEQPVKKAKMQESGEQTLSQVSNSEVNDQKPETSSLASNLTMSEEIMTCTDYIPRSSNDYTSQMYSAKPYAHILSVPVSETAYPGQTQYQPLQQSQPYAVYPQATQTYGLPPFGALWPGMKPESGLTQTPSPSQHSVLTCTTGLTTSQPSPAHYSYPIQASSTNASLISTSSTIANIPAAAVSSISNQDYPTYTILGQSQYQACYPSSSFGVTGQTNSDAESTTLAAATYQTEKPSVMVPAPAAQRLSSGDPSTSPSLTQTTPSKDADDQSRKNMTGKNRGKRKADASSSQDSELEDPTVVIGSGLTMEEMIFEVADTHLFFNDLEECDQVHVEDVASDDNGQDLSNYSFSTDGFSGSGGSGSHGSSVGVQGGVDWMRKLAFRYRKVREIYDKHKSNVAGLLSPQRKEALQRLRAEIEVLTDSWLGTALKSLLLIQSRKNCVNVLITTTQLVPALAKVLLYGLGEIFPIENIYSATKIGKESCFERIVSRFGKKVTYVVIGDGRDEEIAAKQHNMPFWRITNHGDLVSLHQALELDFL</sequence>
<feature type="compositionally biased region" description="Low complexity" evidence="21">
    <location>
        <begin position="259"/>
        <end position="271"/>
    </location>
</feature>
<dbReference type="NCBIfam" id="TIGR01658">
    <property type="entry name" value="EYA-cons_domain"/>
    <property type="match status" value="1"/>
</dbReference>
<accession>A0A2U4BL04</accession>
<keyword evidence="12 20" id="KW-0904">Protein phosphatase</keyword>
<protein>
    <recommendedName>
        <fullName evidence="20">Eyes absent homolog</fullName>
        <ecNumber evidence="20">3.1.3.48</ecNumber>
    </recommendedName>
</protein>
<feature type="binding site" evidence="19">
    <location>
        <position position="509"/>
    </location>
    <ligand>
        <name>Mg(2+)</name>
        <dbReference type="ChEBI" id="CHEBI:18420"/>
    </ligand>
</feature>
<dbReference type="GeneID" id="101333137"/>
<feature type="compositionally biased region" description="Polar residues" evidence="21">
    <location>
        <begin position="20"/>
        <end position="44"/>
    </location>
</feature>
<evidence type="ECO:0000256" key="14">
    <source>
        <dbReference type="ARBA" id="ARBA00023159"/>
    </source>
</evidence>
<proteinExistence type="inferred from homology"/>
<dbReference type="PANTHER" id="PTHR10190:SF5">
    <property type="entry name" value="EYES ABSENT HOMOLOG 3"/>
    <property type="match status" value="1"/>
</dbReference>
<dbReference type="FunFam" id="3.40.50.12350:FF:000002">
    <property type="entry name" value="Eyes absent homolog"/>
    <property type="match status" value="1"/>
</dbReference>
<organism evidence="22 23">
    <name type="scientific">Tursiops truncatus</name>
    <name type="common">Atlantic bottle-nosed dolphin</name>
    <name type="synonym">Delphinus truncatus</name>
    <dbReference type="NCBI Taxonomy" id="9739"/>
    <lineage>
        <taxon>Eukaryota</taxon>
        <taxon>Metazoa</taxon>
        <taxon>Chordata</taxon>
        <taxon>Craniata</taxon>
        <taxon>Vertebrata</taxon>
        <taxon>Euteleostomi</taxon>
        <taxon>Mammalia</taxon>
        <taxon>Eutheria</taxon>
        <taxon>Laurasiatheria</taxon>
        <taxon>Artiodactyla</taxon>
        <taxon>Whippomorpha</taxon>
        <taxon>Cetacea</taxon>
        <taxon>Odontoceti</taxon>
        <taxon>Delphinidae</taxon>
        <taxon>Tursiops</taxon>
    </lineage>
</organism>
<comment type="cofactor">
    <cofactor evidence="19 20">
        <name>Mg(2+)</name>
        <dbReference type="ChEBI" id="CHEBI:18420"/>
    </cofactor>
    <text evidence="19 20">Binds 1 Mg(2+) ion per subunit.</text>
</comment>
<evidence type="ECO:0000256" key="10">
    <source>
        <dbReference type="ARBA" id="ARBA00022842"/>
    </source>
</evidence>
<keyword evidence="8" id="KW-0227">DNA damage</keyword>
<dbReference type="GO" id="GO:0046872">
    <property type="term" value="F:metal ion binding"/>
    <property type="evidence" value="ECO:0007669"/>
    <property type="project" value="UniProtKB-KW"/>
</dbReference>
<dbReference type="OrthoDB" id="167668at2759"/>
<evidence type="ECO:0000313" key="22">
    <source>
        <dbReference type="Proteomes" id="UP000245320"/>
    </source>
</evidence>
<dbReference type="InterPro" id="IPR028472">
    <property type="entry name" value="EYA"/>
</dbReference>
<evidence type="ECO:0000256" key="1">
    <source>
        <dbReference type="ARBA" id="ARBA00004123"/>
    </source>
</evidence>
<gene>
    <name evidence="23" type="primary">EYA3</name>
</gene>
<evidence type="ECO:0000256" key="9">
    <source>
        <dbReference type="ARBA" id="ARBA00022801"/>
    </source>
</evidence>
<dbReference type="GO" id="GO:0006281">
    <property type="term" value="P:DNA repair"/>
    <property type="evidence" value="ECO:0007669"/>
    <property type="project" value="UniProtKB-KW"/>
</dbReference>
<evidence type="ECO:0000256" key="21">
    <source>
        <dbReference type="SAM" id="MobiDB-lite"/>
    </source>
</evidence>
<dbReference type="GO" id="GO:0005737">
    <property type="term" value="C:cytoplasm"/>
    <property type="evidence" value="ECO:0007669"/>
    <property type="project" value="UniProtKB-SubCell"/>
</dbReference>
<keyword evidence="13 20" id="KW-0805">Transcription regulation</keyword>
<dbReference type="AlphaFoldDB" id="A0A2U4BL04"/>
<name>A0A2U4BL04_TURTR</name>
<comment type="catalytic activity">
    <reaction evidence="18 20">
        <text>O-phospho-L-tyrosyl-[protein] + H2O = L-tyrosyl-[protein] + phosphate</text>
        <dbReference type="Rhea" id="RHEA:10684"/>
        <dbReference type="Rhea" id="RHEA-COMP:10136"/>
        <dbReference type="Rhea" id="RHEA-COMP:20101"/>
        <dbReference type="ChEBI" id="CHEBI:15377"/>
        <dbReference type="ChEBI" id="CHEBI:43474"/>
        <dbReference type="ChEBI" id="CHEBI:46858"/>
        <dbReference type="ChEBI" id="CHEBI:61978"/>
        <dbReference type="EC" id="3.1.3.48"/>
    </reaction>
</comment>
<keyword evidence="10 19" id="KW-0460">Magnesium</keyword>
<evidence type="ECO:0000256" key="6">
    <source>
        <dbReference type="ARBA" id="ARBA00022553"/>
    </source>
</evidence>
<keyword evidence="15" id="KW-0804">Transcription</keyword>
<evidence type="ECO:0000256" key="20">
    <source>
        <dbReference type="RuleBase" id="RU362036"/>
    </source>
</evidence>
<keyword evidence="5" id="KW-0963">Cytoplasm</keyword>
<evidence type="ECO:0000256" key="5">
    <source>
        <dbReference type="ARBA" id="ARBA00022490"/>
    </source>
</evidence>
<evidence type="ECO:0000256" key="7">
    <source>
        <dbReference type="ARBA" id="ARBA00022723"/>
    </source>
</evidence>
<dbReference type="GO" id="GO:0030154">
    <property type="term" value="P:cell differentiation"/>
    <property type="evidence" value="ECO:0007669"/>
    <property type="project" value="TreeGrafter"/>
</dbReference>
<dbReference type="RefSeq" id="XP_073649489.1">
    <property type="nucleotide sequence ID" value="XM_073793388.1"/>
</dbReference>
<feature type="region of interest" description="Disordered" evidence="21">
    <location>
        <begin position="1"/>
        <end position="44"/>
    </location>
</feature>
<dbReference type="GO" id="GO:2001240">
    <property type="term" value="P:negative regulation of extrinsic apoptotic signaling pathway in absence of ligand"/>
    <property type="evidence" value="ECO:0007669"/>
    <property type="project" value="TreeGrafter"/>
</dbReference>
<feature type="region of interest" description="Disordered" evidence="21">
    <location>
        <begin position="250"/>
        <end position="305"/>
    </location>
</feature>
<evidence type="ECO:0000256" key="18">
    <source>
        <dbReference type="ARBA" id="ARBA00051722"/>
    </source>
</evidence>
<evidence type="ECO:0000256" key="2">
    <source>
        <dbReference type="ARBA" id="ARBA00004496"/>
    </source>
</evidence>
<dbReference type="PANTHER" id="PTHR10190">
    <property type="entry name" value="EYES ABSENT"/>
    <property type="match status" value="1"/>
</dbReference>
<evidence type="ECO:0000256" key="4">
    <source>
        <dbReference type="ARBA" id="ARBA00022473"/>
    </source>
</evidence>
<dbReference type="GO" id="GO:0004725">
    <property type="term" value="F:protein tyrosine phosphatase activity"/>
    <property type="evidence" value="ECO:0007669"/>
    <property type="project" value="UniProtKB-EC"/>
</dbReference>
<dbReference type="RefSeq" id="XP_019793897.1">
    <property type="nucleotide sequence ID" value="XM_019938338.2"/>
</dbReference>
<dbReference type="EC" id="3.1.3.48" evidence="20"/>
<dbReference type="CTD" id="2140"/>
<evidence type="ECO:0000256" key="15">
    <source>
        <dbReference type="ARBA" id="ARBA00023163"/>
    </source>
</evidence>
<keyword evidence="4" id="KW-0217">Developmental protein</keyword>
<evidence type="ECO:0000256" key="8">
    <source>
        <dbReference type="ARBA" id="ARBA00022763"/>
    </source>
</evidence>
<dbReference type="InterPro" id="IPR038102">
    <property type="entry name" value="EYA_dom_sf"/>
</dbReference>
<keyword evidence="17" id="KW-0539">Nucleus</keyword>
<keyword evidence="9 20" id="KW-0378">Hydrolase</keyword>
<dbReference type="GO" id="GO:0045739">
    <property type="term" value="P:positive regulation of DNA repair"/>
    <property type="evidence" value="ECO:0007669"/>
    <property type="project" value="TreeGrafter"/>
</dbReference>
<keyword evidence="14" id="KW-0010">Activator</keyword>
<keyword evidence="16" id="KW-0234">DNA repair</keyword>
<comment type="subcellular location">
    <subcellularLocation>
        <location evidence="2">Cytoplasm</location>
    </subcellularLocation>
    <subcellularLocation>
        <location evidence="1">Nucleus</location>
    </subcellularLocation>
</comment>
<reference evidence="23" key="1">
    <citation type="submission" date="2025-08" db="UniProtKB">
        <authorList>
            <consortium name="RefSeq"/>
        </authorList>
    </citation>
    <scope>IDENTIFICATION</scope>
    <source>
        <tissue evidence="23">Spleen</tissue>
    </source>
</reference>
<dbReference type="Gene3D" id="3.40.50.12350">
    <property type="match status" value="1"/>
</dbReference>
<evidence type="ECO:0000256" key="17">
    <source>
        <dbReference type="ARBA" id="ARBA00023242"/>
    </source>
</evidence>
<dbReference type="InterPro" id="IPR006545">
    <property type="entry name" value="EYA_dom"/>
</dbReference>
<evidence type="ECO:0000313" key="23">
    <source>
        <dbReference type="RefSeq" id="XP_019793897.1"/>
    </source>
</evidence>
<dbReference type="Proteomes" id="UP000245320">
    <property type="component" value="Chromosome 1"/>
</dbReference>
<evidence type="ECO:0000256" key="3">
    <source>
        <dbReference type="ARBA" id="ARBA00010501"/>
    </source>
</evidence>
<evidence type="ECO:0000256" key="16">
    <source>
        <dbReference type="ARBA" id="ARBA00023204"/>
    </source>
</evidence>
<dbReference type="GO" id="GO:0005634">
    <property type="term" value="C:nucleus"/>
    <property type="evidence" value="ECO:0007669"/>
    <property type="project" value="UniProtKB-SubCell"/>
</dbReference>
<dbReference type="GO" id="GO:0006325">
    <property type="term" value="P:chromatin organization"/>
    <property type="evidence" value="ECO:0007669"/>
    <property type="project" value="UniProtKB-KW"/>
</dbReference>